<accession>A0A6H5H2S2</accession>
<protein>
    <submittedName>
        <fullName evidence="1">Uncharacterized protein</fullName>
    </submittedName>
</protein>
<feature type="non-terminal residue" evidence="1">
    <location>
        <position position="50"/>
    </location>
</feature>
<reference evidence="1 2" key="1">
    <citation type="submission" date="2020-02" db="EMBL/GenBank/DDBJ databases">
        <authorList>
            <person name="Ferguson B K."/>
        </authorList>
    </citation>
    <scope>NUCLEOTIDE SEQUENCE [LARGE SCALE GENOMIC DNA]</scope>
</reference>
<name>A0A6H5H2S2_9HEMI</name>
<evidence type="ECO:0000313" key="2">
    <source>
        <dbReference type="Proteomes" id="UP000479000"/>
    </source>
</evidence>
<organism evidence="1 2">
    <name type="scientific">Nesidiocoris tenuis</name>
    <dbReference type="NCBI Taxonomy" id="355587"/>
    <lineage>
        <taxon>Eukaryota</taxon>
        <taxon>Metazoa</taxon>
        <taxon>Ecdysozoa</taxon>
        <taxon>Arthropoda</taxon>
        <taxon>Hexapoda</taxon>
        <taxon>Insecta</taxon>
        <taxon>Pterygota</taxon>
        <taxon>Neoptera</taxon>
        <taxon>Paraneoptera</taxon>
        <taxon>Hemiptera</taxon>
        <taxon>Heteroptera</taxon>
        <taxon>Panheteroptera</taxon>
        <taxon>Cimicomorpha</taxon>
        <taxon>Miridae</taxon>
        <taxon>Dicyphina</taxon>
        <taxon>Nesidiocoris</taxon>
    </lineage>
</organism>
<evidence type="ECO:0000313" key="1">
    <source>
        <dbReference type="EMBL" id="CAB0009843.1"/>
    </source>
</evidence>
<keyword evidence="2" id="KW-1185">Reference proteome</keyword>
<dbReference type="EMBL" id="CADCXU010022372">
    <property type="protein sequence ID" value="CAB0009843.1"/>
    <property type="molecule type" value="Genomic_DNA"/>
</dbReference>
<dbReference type="AlphaFoldDB" id="A0A6H5H2S2"/>
<dbReference type="Proteomes" id="UP000479000">
    <property type="component" value="Unassembled WGS sequence"/>
</dbReference>
<gene>
    <name evidence="1" type="ORF">NTEN_LOCUS14922</name>
</gene>
<proteinExistence type="predicted"/>
<sequence length="50" mass="5813">MENQKHFLSIVSRGLLTKFIRPISKELQNLNYLINFIVVFASNFNVKISS</sequence>